<dbReference type="InterPro" id="IPR036388">
    <property type="entry name" value="WH-like_DNA-bd_sf"/>
</dbReference>
<keyword evidence="3" id="KW-1185">Reference proteome</keyword>
<proteinExistence type="predicted"/>
<dbReference type="EMBL" id="BAAAPM010000004">
    <property type="protein sequence ID" value="GAA1726468.1"/>
    <property type="molecule type" value="Genomic_DNA"/>
</dbReference>
<organism evidence="2 3">
    <name type="scientific">Isoptericola hypogeus</name>
    <dbReference type="NCBI Taxonomy" id="300179"/>
    <lineage>
        <taxon>Bacteria</taxon>
        <taxon>Bacillati</taxon>
        <taxon>Actinomycetota</taxon>
        <taxon>Actinomycetes</taxon>
        <taxon>Micrococcales</taxon>
        <taxon>Promicromonosporaceae</taxon>
        <taxon>Isoptericola</taxon>
    </lineage>
</organism>
<name>A0ABP4VMY3_9MICO</name>
<dbReference type="InterPro" id="IPR041657">
    <property type="entry name" value="HTH_17"/>
</dbReference>
<dbReference type="SUPFAM" id="SSF46955">
    <property type="entry name" value="Putative DNA-binding domain"/>
    <property type="match status" value="1"/>
</dbReference>
<dbReference type="InterPro" id="IPR009061">
    <property type="entry name" value="DNA-bd_dom_put_sf"/>
</dbReference>
<sequence length="74" mass="8420">METHTTPAEGLEVLINTEELSEYLGVPIATIYDWRVDAKGPRGIRVGRHLKFAVSDVRAWLEQNRDADRTLEGR</sequence>
<gene>
    <name evidence="2" type="ORF">GCM10009809_22750</name>
</gene>
<comment type="caution">
    <text evidence="2">The sequence shown here is derived from an EMBL/GenBank/DDBJ whole genome shotgun (WGS) entry which is preliminary data.</text>
</comment>
<reference evidence="3" key="1">
    <citation type="journal article" date="2019" name="Int. J. Syst. Evol. Microbiol.">
        <title>The Global Catalogue of Microorganisms (GCM) 10K type strain sequencing project: providing services to taxonomists for standard genome sequencing and annotation.</title>
        <authorList>
            <consortium name="The Broad Institute Genomics Platform"/>
            <consortium name="The Broad Institute Genome Sequencing Center for Infectious Disease"/>
            <person name="Wu L."/>
            <person name="Ma J."/>
        </authorList>
    </citation>
    <scope>NUCLEOTIDE SEQUENCE [LARGE SCALE GENOMIC DNA]</scope>
    <source>
        <strain evidence="3">JCM 15589</strain>
    </source>
</reference>
<dbReference type="Proteomes" id="UP001501138">
    <property type="component" value="Unassembled WGS sequence"/>
</dbReference>
<protein>
    <recommendedName>
        <fullName evidence="1">Helix-turn-helix domain-containing protein</fullName>
    </recommendedName>
</protein>
<dbReference type="InterPro" id="IPR010093">
    <property type="entry name" value="SinI_DNA-bd"/>
</dbReference>
<feature type="domain" description="Helix-turn-helix" evidence="1">
    <location>
        <begin position="16"/>
        <end position="65"/>
    </location>
</feature>
<dbReference type="NCBIfam" id="TIGR01764">
    <property type="entry name" value="excise"/>
    <property type="match status" value="1"/>
</dbReference>
<evidence type="ECO:0000313" key="3">
    <source>
        <dbReference type="Proteomes" id="UP001501138"/>
    </source>
</evidence>
<dbReference type="Gene3D" id="1.10.10.10">
    <property type="entry name" value="Winged helix-like DNA-binding domain superfamily/Winged helix DNA-binding domain"/>
    <property type="match status" value="1"/>
</dbReference>
<accession>A0ABP4VMY3</accession>
<dbReference type="RefSeq" id="WP_344248565.1">
    <property type="nucleotide sequence ID" value="NZ_BAAAPM010000004.1"/>
</dbReference>
<evidence type="ECO:0000313" key="2">
    <source>
        <dbReference type="EMBL" id="GAA1726468.1"/>
    </source>
</evidence>
<dbReference type="Pfam" id="PF12728">
    <property type="entry name" value="HTH_17"/>
    <property type="match status" value="1"/>
</dbReference>
<evidence type="ECO:0000259" key="1">
    <source>
        <dbReference type="Pfam" id="PF12728"/>
    </source>
</evidence>